<dbReference type="GeneID" id="35768155"/>
<accession>A0A109REU6</accession>
<dbReference type="Proteomes" id="UP001069145">
    <property type="component" value="Unassembled WGS sequence"/>
</dbReference>
<keyword evidence="1" id="KW-1133">Transmembrane helix</keyword>
<reference evidence="4 5" key="1">
    <citation type="submission" date="2020-12" db="EMBL/GenBank/DDBJ databases">
        <title>FDA dAtabase for Regulatory Grade micrObial Sequences (FDA-ARGOS): Supporting development and validation of Infectious Disease Dx tests.</title>
        <authorList>
            <person name="Sproer C."/>
            <person name="Gronow S."/>
            <person name="Severitt S."/>
            <person name="Schroder I."/>
            <person name="Tallon L."/>
            <person name="Sadzewicz L."/>
            <person name="Zhao X."/>
            <person name="Boylan J."/>
            <person name="Ott S."/>
            <person name="Bowen H."/>
            <person name="Vavikolanu K."/>
            <person name="Mehta A."/>
            <person name="Aluvathingal J."/>
            <person name="Nadendla S."/>
            <person name="Lowell S."/>
            <person name="Myers T."/>
            <person name="Yan Y."/>
            <person name="Sichtig H."/>
        </authorList>
    </citation>
    <scope>NUCLEOTIDE SEQUENCE [LARGE SCALE GENOMIC DNA]</scope>
    <source>
        <strain evidence="4 5">FDAARGOS_911</strain>
    </source>
</reference>
<feature type="transmembrane region" description="Helical" evidence="1">
    <location>
        <begin position="186"/>
        <end position="206"/>
    </location>
</feature>
<feature type="domain" description="VanZ-like" evidence="2">
    <location>
        <begin position="74"/>
        <end position="200"/>
    </location>
</feature>
<feature type="transmembrane region" description="Helical" evidence="1">
    <location>
        <begin position="26"/>
        <end position="49"/>
    </location>
</feature>
<feature type="transmembrane region" description="Helical" evidence="1">
    <location>
        <begin position="154"/>
        <end position="174"/>
    </location>
</feature>
<dbReference type="PANTHER" id="PTHR36834:SF1">
    <property type="entry name" value="INTEGRAL MEMBRANE PROTEIN"/>
    <property type="match status" value="1"/>
</dbReference>
<dbReference type="RefSeq" id="WP_060778791.1">
    <property type="nucleotide sequence ID" value="NZ_CAJHLF010000004.1"/>
</dbReference>
<feature type="transmembrane region" description="Helical" evidence="1">
    <location>
        <begin position="126"/>
        <end position="147"/>
    </location>
</feature>
<dbReference type="AlphaFoldDB" id="A0A109REU6"/>
<organism evidence="4 5">
    <name type="scientific">Aerococcus urinae</name>
    <dbReference type="NCBI Taxonomy" id="1376"/>
    <lineage>
        <taxon>Bacteria</taxon>
        <taxon>Bacillati</taxon>
        <taxon>Bacillota</taxon>
        <taxon>Bacilli</taxon>
        <taxon>Lactobacillales</taxon>
        <taxon>Aerococcaceae</taxon>
        <taxon>Aerococcus</taxon>
    </lineage>
</organism>
<dbReference type="Pfam" id="PF04892">
    <property type="entry name" value="VanZ"/>
    <property type="match status" value="1"/>
</dbReference>
<evidence type="ECO:0000313" key="4">
    <source>
        <dbReference type="EMBL" id="QPS01934.1"/>
    </source>
</evidence>
<evidence type="ECO:0000259" key="2">
    <source>
        <dbReference type="Pfam" id="PF04892"/>
    </source>
</evidence>
<protein>
    <submittedName>
        <fullName evidence="4">VanZ family protein</fullName>
    </submittedName>
</protein>
<dbReference type="KEGG" id="aun:AWM73_07680"/>
<keyword evidence="1" id="KW-0472">Membrane</keyword>
<proteinExistence type="predicted"/>
<evidence type="ECO:0000313" key="3">
    <source>
        <dbReference type="EMBL" id="MCY3052851.1"/>
    </source>
</evidence>
<keyword evidence="6" id="KW-1185">Reference proteome</keyword>
<dbReference type="EMBL" id="CP065662">
    <property type="protein sequence ID" value="QPS01934.1"/>
    <property type="molecule type" value="Genomic_DNA"/>
</dbReference>
<evidence type="ECO:0000313" key="6">
    <source>
        <dbReference type="Proteomes" id="UP001069145"/>
    </source>
</evidence>
<dbReference type="EMBL" id="JAOTML010000002">
    <property type="protein sequence ID" value="MCY3052851.1"/>
    <property type="molecule type" value="Genomic_DNA"/>
</dbReference>
<sequence>MIFLGPLYHLLAYLLADRVNHFPLIRLLVFSLDKTILYTLIFLAISALIAHVKKRHQPKWQVDRSKYGHVLALFVYLVLLLHLTVLRYDWQWWRLSLVPGVTLRDFHWLPLVDTIKLAYGDSSFSYWYNFFGNVLWFVPFGWLLAYFFRGQRSFFRVLLMGMAFSFMIECGQLFLGTGLGHIDDVIFNSMGVVIGHFAYDFKHFFLMKHESR</sequence>
<dbReference type="Proteomes" id="UP000594771">
    <property type="component" value="Chromosome"/>
</dbReference>
<name>A0A109REU6_9LACT</name>
<feature type="transmembrane region" description="Helical" evidence="1">
    <location>
        <begin position="70"/>
        <end position="88"/>
    </location>
</feature>
<dbReference type="PANTHER" id="PTHR36834">
    <property type="entry name" value="MEMBRANE PROTEIN-RELATED"/>
    <property type="match status" value="1"/>
</dbReference>
<dbReference type="OrthoDB" id="4822551at2"/>
<evidence type="ECO:0000256" key="1">
    <source>
        <dbReference type="SAM" id="Phobius"/>
    </source>
</evidence>
<keyword evidence="1" id="KW-0812">Transmembrane</keyword>
<evidence type="ECO:0000313" key="5">
    <source>
        <dbReference type="Proteomes" id="UP000594771"/>
    </source>
</evidence>
<reference evidence="3" key="2">
    <citation type="submission" date="2022-09" db="EMBL/GenBank/DDBJ databases">
        <title>Aerococcus urinae taxonomy study.</title>
        <authorList>
            <person name="Christensen J."/>
            <person name="Senneby E."/>
        </authorList>
    </citation>
    <scope>NUCLEOTIDE SEQUENCE</scope>
    <source>
        <strain evidence="3">NLD-066-U95</strain>
    </source>
</reference>
<gene>
    <name evidence="4" type="ORF">I6G68_02335</name>
    <name evidence="3" type="ORF">ODY43_02520</name>
</gene>
<dbReference type="InterPro" id="IPR006976">
    <property type="entry name" value="VanZ-like"/>
</dbReference>
<dbReference type="InterPro" id="IPR053150">
    <property type="entry name" value="Teicoplanin_resist-assoc"/>
</dbReference>